<keyword evidence="2" id="KW-1133">Transmembrane helix</keyword>
<comment type="caution">
    <text evidence="3">The sequence shown here is derived from an EMBL/GenBank/DDBJ whole genome shotgun (WGS) entry which is preliminary data.</text>
</comment>
<protein>
    <recommendedName>
        <fullName evidence="5">Integral membrane protein</fullName>
    </recommendedName>
</protein>
<keyword evidence="2" id="KW-0472">Membrane</keyword>
<organism evidence="3 4">
    <name type="scientific">Streptomyces orinoci</name>
    <name type="common">Streptoverticillium orinoci</name>
    <dbReference type="NCBI Taxonomy" id="67339"/>
    <lineage>
        <taxon>Bacteria</taxon>
        <taxon>Bacillati</taxon>
        <taxon>Actinomycetota</taxon>
        <taxon>Actinomycetes</taxon>
        <taxon>Kitasatosporales</taxon>
        <taxon>Streptomycetaceae</taxon>
        <taxon>Streptomyces</taxon>
    </lineage>
</organism>
<evidence type="ECO:0000313" key="3">
    <source>
        <dbReference type="EMBL" id="MEV5507912.1"/>
    </source>
</evidence>
<dbReference type="EMBL" id="JBFAUK010000010">
    <property type="protein sequence ID" value="MEV5507912.1"/>
    <property type="molecule type" value="Genomic_DNA"/>
</dbReference>
<feature type="transmembrane region" description="Helical" evidence="2">
    <location>
        <begin position="140"/>
        <end position="162"/>
    </location>
</feature>
<accession>A0ABV3JZK9</accession>
<sequence>MPGPGGRVCAGGTGARTEDTDDIKEIEESVRPYREEAAMPAHILPGHHTAHPGPGPVPRDRRLPARITRTGPVPDTSRPAWLVPVIAGVVLGLYTVFLSHDNGFSEGSGWLLGLAAAVISAGVGYLLVRERNAMSAEVRAATFGALLGGSIGFLHSVAGGSWLRSSGIGLGFGIGMALVSYYVFYEHEH</sequence>
<evidence type="ECO:0000256" key="1">
    <source>
        <dbReference type="SAM" id="MobiDB-lite"/>
    </source>
</evidence>
<feature type="transmembrane region" description="Helical" evidence="2">
    <location>
        <begin position="168"/>
        <end position="185"/>
    </location>
</feature>
<keyword evidence="2" id="KW-0812">Transmembrane</keyword>
<dbReference type="Proteomes" id="UP001552594">
    <property type="component" value="Unassembled WGS sequence"/>
</dbReference>
<evidence type="ECO:0008006" key="5">
    <source>
        <dbReference type="Google" id="ProtNLM"/>
    </source>
</evidence>
<reference evidence="3 4" key="1">
    <citation type="submission" date="2024-06" db="EMBL/GenBank/DDBJ databases">
        <title>The Natural Products Discovery Center: Release of the First 8490 Sequenced Strains for Exploring Actinobacteria Biosynthetic Diversity.</title>
        <authorList>
            <person name="Kalkreuter E."/>
            <person name="Kautsar S.A."/>
            <person name="Yang D."/>
            <person name="Bader C.D."/>
            <person name="Teijaro C.N."/>
            <person name="Fluegel L."/>
            <person name="Davis C.M."/>
            <person name="Simpson J.R."/>
            <person name="Lauterbach L."/>
            <person name="Steele A.D."/>
            <person name="Gui C."/>
            <person name="Meng S."/>
            <person name="Li G."/>
            <person name="Viehrig K."/>
            <person name="Ye F."/>
            <person name="Su P."/>
            <person name="Kiefer A.F."/>
            <person name="Nichols A."/>
            <person name="Cepeda A.J."/>
            <person name="Yan W."/>
            <person name="Fan B."/>
            <person name="Jiang Y."/>
            <person name="Adhikari A."/>
            <person name="Zheng C.-J."/>
            <person name="Schuster L."/>
            <person name="Cowan T.M."/>
            <person name="Smanski M.J."/>
            <person name="Chevrette M.G."/>
            <person name="De Carvalho L.P.S."/>
            <person name="Shen B."/>
        </authorList>
    </citation>
    <scope>NUCLEOTIDE SEQUENCE [LARGE SCALE GENOMIC DNA]</scope>
    <source>
        <strain evidence="3 4">NPDC052347</strain>
    </source>
</reference>
<feature type="transmembrane region" description="Helical" evidence="2">
    <location>
        <begin position="109"/>
        <end position="128"/>
    </location>
</feature>
<gene>
    <name evidence="3" type="ORF">AB0L16_15755</name>
</gene>
<feature type="region of interest" description="Disordered" evidence="1">
    <location>
        <begin position="1"/>
        <end position="21"/>
    </location>
</feature>
<feature type="transmembrane region" description="Helical" evidence="2">
    <location>
        <begin position="79"/>
        <end position="97"/>
    </location>
</feature>
<keyword evidence="4" id="KW-1185">Reference proteome</keyword>
<evidence type="ECO:0000313" key="4">
    <source>
        <dbReference type="Proteomes" id="UP001552594"/>
    </source>
</evidence>
<evidence type="ECO:0000256" key="2">
    <source>
        <dbReference type="SAM" id="Phobius"/>
    </source>
</evidence>
<name>A0ABV3JZK9_STRON</name>
<proteinExistence type="predicted"/>
<dbReference type="RefSeq" id="WP_153068713.1">
    <property type="nucleotide sequence ID" value="NZ_JBFAUK010000010.1"/>
</dbReference>
<feature type="compositionally biased region" description="Gly residues" evidence="1">
    <location>
        <begin position="1"/>
        <end position="14"/>
    </location>
</feature>